<reference evidence="3" key="1">
    <citation type="submission" date="2017-04" db="EMBL/GenBank/DDBJ databases">
        <title>Genome evolution of the luminous symbionts of deep sea anglerfish.</title>
        <authorList>
            <person name="Hendry T.A."/>
        </authorList>
    </citation>
    <scope>NUCLEOTIDE SEQUENCE [LARGE SCALE GENOMIC DNA]</scope>
    <source>
        <plasmid evidence="3">pcc1</plasmid>
    </source>
</reference>
<protein>
    <submittedName>
        <fullName evidence="2">Mobile element protein</fullName>
    </submittedName>
</protein>
<dbReference type="EMBL" id="CP020661">
    <property type="protein sequence ID" value="ATF10154.1"/>
    <property type="molecule type" value="Genomic_DNA"/>
</dbReference>
<gene>
    <name evidence="2" type="ORF">BTN50_1718</name>
</gene>
<organism evidence="2 3">
    <name type="scientific">Candidatus Enterovibrio altilux</name>
    <dbReference type="NCBI Taxonomy" id="1927128"/>
    <lineage>
        <taxon>Bacteria</taxon>
        <taxon>Pseudomonadati</taxon>
        <taxon>Pseudomonadota</taxon>
        <taxon>Gammaproteobacteria</taxon>
        <taxon>Vibrionales</taxon>
        <taxon>Vibrionaceae</taxon>
        <taxon>Enterovibrio</taxon>
    </lineage>
</organism>
<dbReference type="KEGG" id="elux:BTN50_1718"/>
<dbReference type="Proteomes" id="UP000218160">
    <property type="component" value="Plasmid pCC1"/>
</dbReference>
<proteinExistence type="predicted"/>
<dbReference type="InterPro" id="IPR025668">
    <property type="entry name" value="Tnp_DDE_dom"/>
</dbReference>
<evidence type="ECO:0000313" key="3">
    <source>
        <dbReference type="Proteomes" id="UP000218160"/>
    </source>
</evidence>
<name>A0A291BAZ1_9GAMM</name>
<sequence length="56" mass="6275">MVKYVFSMPLRGLQGLINFVLKLAQLPLSCQHCSCISKRSQMVNAMFKTKNKGSTP</sequence>
<dbReference type="AlphaFoldDB" id="A0A291BAZ1"/>
<keyword evidence="2" id="KW-0614">Plasmid</keyword>
<feature type="domain" description="Transposase DDE" evidence="1">
    <location>
        <begin position="1"/>
        <end position="52"/>
    </location>
</feature>
<evidence type="ECO:0000259" key="1">
    <source>
        <dbReference type="Pfam" id="PF13737"/>
    </source>
</evidence>
<keyword evidence="3" id="KW-1185">Reference proteome</keyword>
<dbReference type="Pfam" id="PF13737">
    <property type="entry name" value="DDE_Tnp_1_5"/>
    <property type="match status" value="1"/>
</dbReference>
<evidence type="ECO:0000313" key="2">
    <source>
        <dbReference type="EMBL" id="ATF10154.1"/>
    </source>
</evidence>
<geneLocation type="plasmid" evidence="3">
    <name>pcc1</name>
</geneLocation>
<accession>A0A291BAZ1</accession>